<name>X0Y8H0_9ZZZZ</name>
<reference evidence="1" key="1">
    <citation type="journal article" date="2014" name="Front. Microbiol.">
        <title>High frequency of phylogenetically diverse reductive dehalogenase-homologous genes in deep subseafloor sedimentary metagenomes.</title>
        <authorList>
            <person name="Kawai M."/>
            <person name="Futagami T."/>
            <person name="Toyoda A."/>
            <person name="Takaki Y."/>
            <person name="Nishi S."/>
            <person name="Hori S."/>
            <person name="Arai W."/>
            <person name="Tsubouchi T."/>
            <person name="Morono Y."/>
            <person name="Uchiyama I."/>
            <person name="Ito T."/>
            <person name="Fujiyama A."/>
            <person name="Inagaki F."/>
            <person name="Takami H."/>
        </authorList>
    </citation>
    <scope>NUCLEOTIDE SEQUENCE</scope>
    <source>
        <strain evidence="1">Expedition CK06-06</strain>
    </source>
</reference>
<gene>
    <name evidence="1" type="ORF">S01H1_82824</name>
</gene>
<organism evidence="1">
    <name type="scientific">marine sediment metagenome</name>
    <dbReference type="NCBI Taxonomy" id="412755"/>
    <lineage>
        <taxon>unclassified sequences</taxon>
        <taxon>metagenomes</taxon>
        <taxon>ecological metagenomes</taxon>
    </lineage>
</organism>
<sequence length="185" mass="18965">NNLSIGPGTIAGPSTVTVSTLLTWGGSYAEARFIGPGVVNVNGDMTIEAGGSTKRLNNRVLNNAGTATFLGGLDLDSSAAFNNLAGGVLDIQNEGYVFEIDRLAPFNNAGTVVKSAGVGTSTIAVHSYNSGTVEVQTGELEFHGGWNYGLTHTQTAGQTVLNGGNLAFRHEAFYDIQGGLLTGAG</sequence>
<comment type="caution">
    <text evidence="1">The sequence shown here is derived from an EMBL/GenBank/DDBJ whole genome shotgun (WGS) entry which is preliminary data.</text>
</comment>
<evidence type="ECO:0000313" key="1">
    <source>
        <dbReference type="EMBL" id="GAG52159.1"/>
    </source>
</evidence>
<proteinExistence type="predicted"/>
<evidence type="ECO:0008006" key="2">
    <source>
        <dbReference type="Google" id="ProtNLM"/>
    </source>
</evidence>
<protein>
    <recommendedName>
        <fullName evidence="2">Autotransporter outer membrane beta-barrel domain-containing protein</fullName>
    </recommendedName>
</protein>
<dbReference type="AlphaFoldDB" id="X0Y8H0"/>
<accession>X0Y8H0</accession>
<feature type="non-terminal residue" evidence="1">
    <location>
        <position position="185"/>
    </location>
</feature>
<dbReference type="EMBL" id="BARS01056189">
    <property type="protein sequence ID" value="GAG52159.1"/>
    <property type="molecule type" value="Genomic_DNA"/>
</dbReference>
<feature type="non-terminal residue" evidence="1">
    <location>
        <position position="1"/>
    </location>
</feature>